<dbReference type="InterPro" id="IPR003439">
    <property type="entry name" value="ABC_transporter-like_ATP-bd"/>
</dbReference>
<comment type="caution">
    <text evidence="10">The sequence shown here is derived from an EMBL/GenBank/DDBJ whole genome shotgun (WGS) entry which is preliminary data.</text>
</comment>
<dbReference type="Proteomes" id="UP001596414">
    <property type="component" value="Unassembled WGS sequence"/>
</dbReference>
<accession>A0ABD5X6C0</accession>
<dbReference type="Gene3D" id="3.40.50.300">
    <property type="entry name" value="P-loop containing nucleotide triphosphate hydrolases"/>
    <property type="match status" value="1"/>
</dbReference>
<evidence type="ECO:0000256" key="8">
    <source>
        <dbReference type="SAM" id="MobiDB-lite"/>
    </source>
</evidence>
<dbReference type="InterPro" id="IPR027417">
    <property type="entry name" value="P-loop_NTPase"/>
</dbReference>
<protein>
    <recommendedName>
        <fullName evidence="7">Probable branched-chain amino acid transport ATP-binding protein LivG</fullName>
    </recommendedName>
</protein>
<dbReference type="InterPro" id="IPR051120">
    <property type="entry name" value="ABC_AA/LPS_Transport"/>
</dbReference>
<proteinExistence type="inferred from homology"/>
<evidence type="ECO:0000256" key="2">
    <source>
        <dbReference type="ARBA" id="ARBA00022448"/>
    </source>
</evidence>
<dbReference type="InterPro" id="IPR032823">
    <property type="entry name" value="BCA_ABC_TP_C"/>
</dbReference>
<keyword evidence="4 10" id="KW-0067">ATP-binding</keyword>
<feature type="domain" description="ABC transporter" evidence="9">
    <location>
        <begin position="38"/>
        <end position="281"/>
    </location>
</feature>
<dbReference type="FunFam" id="3.40.50.300:FF:000421">
    <property type="entry name" value="Branched-chain amino acid ABC transporter ATP-binding protein"/>
    <property type="match status" value="1"/>
</dbReference>
<gene>
    <name evidence="10" type="ORF">ACFQJ7_08315</name>
</gene>
<evidence type="ECO:0000313" key="10">
    <source>
        <dbReference type="EMBL" id="MFC7126039.1"/>
    </source>
</evidence>
<name>A0ABD5X6C0_9EURY</name>
<dbReference type="InterPro" id="IPR003593">
    <property type="entry name" value="AAA+_ATPase"/>
</dbReference>
<dbReference type="GO" id="GO:0006865">
    <property type="term" value="P:amino acid transport"/>
    <property type="evidence" value="ECO:0007669"/>
    <property type="project" value="UniProtKB-KW"/>
</dbReference>
<dbReference type="Pfam" id="PF00005">
    <property type="entry name" value="ABC_tran"/>
    <property type="match status" value="1"/>
</dbReference>
<keyword evidence="3" id="KW-0547">Nucleotide-binding</keyword>
<feature type="region of interest" description="Disordered" evidence="8">
    <location>
        <begin position="1"/>
        <end position="33"/>
    </location>
</feature>
<dbReference type="Pfam" id="PF12399">
    <property type="entry name" value="BCA_ABC_TP_C"/>
    <property type="match status" value="1"/>
</dbReference>
<feature type="compositionally biased region" description="Basic and acidic residues" evidence="8">
    <location>
        <begin position="1"/>
        <end position="23"/>
    </location>
</feature>
<dbReference type="AlphaFoldDB" id="A0ABD5X6C0"/>
<evidence type="ECO:0000256" key="4">
    <source>
        <dbReference type="ARBA" id="ARBA00022840"/>
    </source>
</evidence>
<keyword evidence="2" id="KW-0813">Transport</keyword>
<dbReference type="PANTHER" id="PTHR45772:SF3">
    <property type="entry name" value="ABC TRANSPORTER ATP-BINDING PROTEIN"/>
    <property type="match status" value="1"/>
</dbReference>
<evidence type="ECO:0000313" key="11">
    <source>
        <dbReference type="Proteomes" id="UP001596414"/>
    </source>
</evidence>
<evidence type="ECO:0000256" key="3">
    <source>
        <dbReference type="ARBA" id="ARBA00022741"/>
    </source>
</evidence>
<comment type="similarity">
    <text evidence="1">Belongs to the ABC transporter superfamily.</text>
</comment>
<dbReference type="SUPFAM" id="SSF52540">
    <property type="entry name" value="P-loop containing nucleoside triphosphate hydrolases"/>
    <property type="match status" value="1"/>
</dbReference>
<evidence type="ECO:0000256" key="5">
    <source>
        <dbReference type="ARBA" id="ARBA00022970"/>
    </source>
</evidence>
<dbReference type="GO" id="GO:0005524">
    <property type="term" value="F:ATP binding"/>
    <property type="evidence" value="ECO:0007669"/>
    <property type="project" value="UniProtKB-KW"/>
</dbReference>
<comment type="function">
    <text evidence="6">Probable component of a branched-chain amino-acid transport system.</text>
</comment>
<evidence type="ECO:0000256" key="7">
    <source>
        <dbReference type="ARBA" id="ARBA00072811"/>
    </source>
</evidence>
<keyword evidence="5" id="KW-0029">Amino-acid transport</keyword>
<dbReference type="PROSITE" id="PS50893">
    <property type="entry name" value="ABC_TRANSPORTER_2"/>
    <property type="match status" value="1"/>
</dbReference>
<dbReference type="RefSeq" id="WP_267639022.1">
    <property type="nucleotide sequence ID" value="NZ_JAODIY010000047.1"/>
</dbReference>
<evidence type="ECO:0000259" key="9">
    <source>
        <dbReference type="PROSITE" id="PS50893"/>
    </source>
</evidence>
<organism evidence="10 11">
    <name type="scientific">Halovenus rubra</name>
    <dbReference type="NCBI Taxonomy" id="869890"/>
    <lineage>
        <taxon>Archaea</taxon>
        <taxon>Methanobacteriati</taxon>
        <taxon>Methanobacteriota</taxon>
        <taxon>Stenosarchaea group</taxon>
        <taxon>Halobacteria</taxon>
        <taxon>Halobacteriales</taxon>
        <taxon>Haloarculaceae</taxon>
        <taxon>Halovenus</taxon>
    </lineage>
</organism>
<reference evidence="10 11" key="1">
    <citation type="journal article" date="2014" name="Int. J. Syst. Evol. Microbiol.">
        <title>Complete genome sequence of Corynebacterium casei LMG S-19264T (=DSM 44701T), isolated from a smear-ripened cheese.</title>
        <authorList>
            <consortium name="US DOE Joint Genome Institute (JGI-PGF)"/>
            <person name="Walter F."/>
            <person name="Albersmeier A."/>
            <person name="Kalinowski J."/>
            <person name="Ruckert C."/>
        </authorList>
    </citation>
    <scope>NUCLEOTIDE SEQUENCE [LARGE SCALE GENOMIC DNA]</scope>
    <source>
        <strain evidence="10 11">CGMCC 4.7215</strain>
    </source>
</reference>
<dbReference type="EMBL" id="JBHSZQ010000014">
    <property type="protein sequence ID" value="MFC7126039.1"/>
    <property type="molecule type" value="Genomic_DNA"/>
</dbReference>
<sequence length="286" mass="30553">MSHANETDEVGHAKSTDRGHDQEPSPIEPAVAPSSAVLGVHEMTRTFGEVLAVDTLSLGIEAGELRAVIGPNGAGKTTLFNCIMGALNPTEGSVYLNGSEITGDAEEQRPHKGMARSFQSNQLFADQTVLENIRLVVQTARQGAFSMDLFRSHYSVGRERAIEIADDVGLTADLDAEAKNLPHGEQRRLGIAMALATDPDVLLLDEPTSGMSPAATAETASLIKEVRDDRGLTVVLIEHDMDVVLSISDRITVLNRGEVIATDSPDAIQGNQAVQDAYLGGMREEI</sequence>
<evidence type="ECO:0000256" key="1">
    <source>
        <dbReference type="ARBA" id="ARBA00005417"/>
    </source>
</evidence>
<dbReference type="PANTHER" id="PTHR45772">
    <property type="entry name" value="CONSERVED COMPONENT OF ABC TRANSPORTER FOR NATURAL AMINO ACIDS-RELATED"/>
    <property type="match status" value="1"/>
</dbReference>
<dbReference type="SMART" id="SM00382">
    <property type="entry name" value="AAA"/>
    <property type="match status" value="1"/>
</dbReference>
<evidence type="ECO:0000256" key="6">
    <source>
        <dbReference type="ARBA" id="ARBA00056071"/>
    </source>
</evidence>
<dbReference type="CDD" id="cd03219">
    <property type="entry name" value="ABC_Mj1267_LivG_branched"/>
    <property type="match status" value="1"/>
</dbReference>